<sequence>MIINLHFMARVLSIKELENEYKNNDLDGIYLIKINNMTYTGLIRNISNGTIFMDLPLKFSRNDNPMYTPTVIEPEEFRECKEVPLEGHIRAVTKKDGIIEGDIMEVYNNRIIIKADEIKTVYYQDLYDVE</sequence>
<dbReference type="Proteomes" id="UP000050320">
    <property type="component" value="Unassembled WGS sequence"/>
</dbReference>
<dbReference type="PATRIC" id="fig|507754.4.peg.1717"/>
<evidence type="ECO:0000313" key="1">
    <source>
        <dbReference type="EMBL" id="KPV46802.1"/>
    </source>
</evidence>
<organism evidence="1 4">
    <name type="scientific">Acidiplasma aeolicum</name>
    <dbReference type="NCBI Taxonomy" id="507754"/>
    <lineage>
        <taxon>Archaea</taxon>
        <taxon>Methanobacteriati</taxon>
        <taxon>Thermoplasmatota</taxon>
        <taxon>Thermoplasmata</taxon>
        <taxon>Thermoplasmatales</taxon>
        <taxon>Ferroplasmaceae</taxon>
        <taxon>Acidiplasma</taxon>
    </lineage>
</organism>
<evidence type="ECO:0000313" key="2">
    <source>
        <dbReference type="EMBL" id="KQB35833.1"/>
    </source>
</evidence>
<gene>
    <name evidence="2" type="ORF">AOG54_02690</name>
    <name evidence="1" type="ORF">SE19_03880</name>
</gene>
<reference evidence="2 3" key="2">
    <citation type="submission" date="2015-09" db="EMBL/GenBank/DDBJ databases">
        <title>Heavy metals and arsenic resistance mechanisms in polyextremophilic archaea of the family Ferroplasmaceae.</title>
        <authorList>
            <person name="Bulaev A.G."/>
            <person name="Kanygina A.V."/>
        </authorList>
    </citation>
    <scope>NUCLEOTIDE SEQUENCE [LARGE SCALE GENOMIC DNA]</scope>
    <source>
        <strain evidence="2 3">VT</strain>
    </source>
</reference>
<dbReference type="Proteomes" id="UP000050515">
    <property type="component" value="Unassembled WGS sequence"/>
</dbReference>
<evidence type="ECO:0000313" key="3">
    <source>
        <dbReference type="Proteomes" id="UP000050320"/>
    </source>
</evidence>
<evidence type="ECO:0000313" key="4">
    <source>
        <dbReference type="Proteomes" id="UP000050515"/>
    </source>
</evidence>
<name>A0A0P9CV19_9ARCH</name>
<protein>
    <submittedName>
        <fullName evidence="1">Uncharacterized protein</fullName>
    </submittedName>
</protein>
<dbReference type="AlphaFoldDB" id="A0A0P9CV19"/>
<dbReference type="EMBL" id="LJCQ01000179">
    <property type="protein sequence ID" value="KPV46802.1"/>
    <property type="molecule type" value="Genomic_DNA"/>
</dbReference>
<proteinExistence type="predicted"/>
<comment type="caution">
    <text evidence="1">The sequence shown here is derived from an EMBL/GenBank/DDBJ whole genome shotgun (WGS) entry which is preliminary data.</text>
</comment>
<keyword evidence="3" id="KW-1185">Reference proteome</keyword>
<accession>A0A0P9CV19</accession>
<reference evidence="1 4" key="1">
    <citation type="submission" date="2015-09" db="EMBL/GenBank/DDBJ databases">
        <title>Draft genome sequence of Acidiplasma aeolicum DSM 18409.</title>
        <authorList>
            <person name="Hemp J."/>
        </authorList>
    </citation>
    <scope>NUCLEOTIDE SEQUENCE [LARGE SCALE GENOMIC DNA]</scope>
    <source>
        <strain evidence="1 4">V</strain>
    </source>
</reference>
<dbReference type="EMBL" id="LKBG01000078">
    <property type="protein sequence ID" value="KQB35833.1"/>
    <property type="molecule type" value="Genomic_DNA"/>
</dbReference>